<dbReference type="EMBL" id="CM042009">
    <property type="protein sequence ID" value="KAI3788892.1"/>
    <property type="molecule type" value="Genomic_DNA"/>
</dbReference>
<evidence type="ECO:0000313" key="1">
    <source>
        <dbReference type="EMBL" id="KAI3788892.1"/>
    </source>
</evidence>
<gene>
    <name evidence="1" type="ORF">L2E82_01673</name>
</gene>
<reference evidence="1 2" key="2">
    <citation type="journal article" date="2022" name="Mol. Ecol. Resour.">
        <title>The genomes of chicory, endive, great burdock and yacon provide insights into Asteraceae paleo-polyploidization history and plant inulin production.</title>
        <authorList>
            <person name="Fan W."/>
            <person name="Wang S."/>
            <person name="Wang H."/>
            <person name="Wang A."/>
            <person name="Jiang F."/>
            <person name="Liu H."/>
            <person name="Zhao H."/>
            <person name="Xu D."/>
            <person name="Zhang Y."/>
        </authorList>
    </citation>
    <scope>NUCLEOTIDE SEQUENCE [LARGE SCALE GENOMIC DNA]</scope>
    <source>
        <strain evidence="2">cv. Punajuju</strain>
        <tissue evidence="1">Leaves</tissue>
    </source>
</reference>
<reference evidence="2" key="1">
    <citation type="journal article" date="2022" name="Mol. Ecol. Resour.">
        <title>The genomes of chicory, endive, great burdock and yacon provide insights into Asteraceae palaeo-polyploidization history and plant inulin production.</title>
        <authorList>
            <person name="Fan W."/>
            <person name="Wang S."/>
            <person name="Wang H."/>
            <person name="Wang A."/>
            <person name="Jiang F."/>
            <person name="Liu H."/>
            <person name="Zhao H."/>
            <person name="Xu D."/>
            <person name="Zhang Y."/>
        </authorList>
    </citation>
    <scope>NUCLEOTIDE SEQUENCE [LARGE SCALE GENOMIC DNA]</scope>
    <source>
        <strain evidence="2">cv. Punajuju</strain>
    </source>
</reference>
<comment type="caution">
    <text evidence="1">The sequence shown here is derived from an EMBL/GenBank/DDBJ whole genome shotgun (WGS) entry which is preliminary data.</text>
</comment>
<keyword evidence="2" id="KW-1185">Reference proteome</keyword>
<accession>A0ACB9H1Q0</accession>
<organism evidence="1 2">
    <name type="scientific">Cichorium intybus</name>
    <name type="common">Chicory</name>
    <dbReference type="NCBI Taxonomy" id="13427"/>
    <lineage>
        <taxon>Eukaryota</taxon>
        <taxon>Viridiplantae</taxon>
        <taxon>Streptophyta</taxon>
        <taxon>Embryophyta</taxon>
        <taxon>Tracheophyta</taxon>
        <taxon>Spermatophyta</taxon>
        <taxon>Magnoliopsida</taxon>
        <taxon>eudicotyledons</taxon>
        <taxon>Gunneridae</taxon>
        <taxon>Pentapetalae</taxon>
        <taxon>asterids</taxon>
        <taxon>campanulids</taxon>
        <taxon>Asterales</taxon>
        <taxon>Asteraceae</taxon>
        <taxon>Cichorioideae</taxon>
        <taxon>Cichorieae</taxon>
        <taxon>Cichoriinae</taxon>
        <taxon>Cichorium</taxon>
    </lineage>
</organism>
<name>A0ACB9H1Q0_CICIN</name>
<evidence type="ECO:0000313" key="2">
    <source>
        <dbReference type="Proteomes" id="UP001055811"/>
    </source>
</evidence>
<proteinExistence type="predicted"/>
<protein>
    <submittedName>
        <fullName evidence="1">Uncharacterized protein</fullName>
    </submittedName>
</protein>
<dbReference type="Proteomes" id="UP001055811">
    <property type="component" value="Linkage Group LG01"/>
</dbReference>
<sequence length="72" mass="8380">MFVVQTLKVKEDVIVYLLILLILIERDDGDLASEISPVLITAFLNLCTVLRRVFRGFRLQRCDKSRGSFFFK</sequence>